<keyword evidence="4" id="KW-0964">Secreted</keyword>
<evidence type="ECO:0000313" key="16">
    <source>
        <dbReference type="EMBL" id="KAJ7344603.1"/>
    </source>
</evidence>
<evidence type="ECO:0000313" key="17">
    <source>
        <dbReference type="Proteomes" id="UP001142489"/>
    </source>
</evidence>
<organism evidence="16 17">
    <name type="scientific">Phrynocephalus forsythii</name>
    <dbReference type="NCBI Taxonomy" id="171643"/>
    <lineage>
        <taxon>Eukaryota</taxon>
        <taxon>Metazoa</taxon>
        <taxon>Chordata</taxon>
        <taxon>Craniata</taxon>
        <taxon>Vertebrata</taxon>
        <taxon>Euteleostomi</taxon>
        <taxon>Lepidosauria</taxon>
        <taxon>Squamata</taxon>
        <taxon>Bifurcata</taxon>
        <taxon>Unidentata</taxon>
        <taxon>Episquamata</taxon>
        <taxon>Toxicofera</taxon>
        <taxon>Iguania</taxon>
        <taxon>Acrodonta</taxon>
        <taxon>Agamidae</taxon>
        <taxon>Agaminae</taxon>
        <taxon>Phrynocephalus</taxon>
    </lineage>
</organism>
<dbReference type="GO" id="GO:0005576">
    <property type="term" value="C:extracellular region"/>
    <property type="evidence" value="ECO:0007669"/>
    <property type="project" value="UniProtKB-SubCell"/>
</dbReference>
<evidence type="ECO:0000256" key="1">
    <source>
        <dbReference type="ARBA" id="ARBA00004589"/>
    </source>
</evidence>
<keyword evidence="6 14" id="KW-0732">Signal</keyword>
<dbReference type="InterPro" id="IPR016054">
    <property type="entry name" value="LY6_UPA_recep-like"/>
</dbReference>
<evidence type="ECO:0000256" key="12">
    <source>
        <dbReference type="ARBA" id="ARBA00031590"/>
    </source>
</evidence>
<keyword evidence="5" id="KW-0336">GPI-anchor</keyword>
<evidence type="ECO:0000256" key="14">
    <source>
        <dbReference type="SAM" id="SignalP"/>
    </source>
</evidence>
<evidence type="ECO:0000256" key="8">
    <source>
        <dbReference type="ARBA" id="ARBA00023157"/>
    </source>
</evidence>
<evidence type="ECO:0000256" key="9">
    <source>
        <dbReference type="ARBA" id="ARBA00023180"/>
    </source>
</evidence>
<evidence type="ECO:0000256" key="11">
    <source>
        <dbReference type="ARBA" id="ARBA00029920"/>
    </source>
</evidence>
<comment type="subunit">
    <text evidence="3">Interacts with T-cell surface antigen CD2.</text>
</comment>
<dbReference type="AlphaFoldDB" id="A0A9Q0Y6C4"/>
<dbReference type="PANTHER" id="PTHR10036">
    <property type="entry name" value="CD59 GLYCOPROTEIN"/>
    <property type="match status" value="1"/>
</dbReference>
<name>A0A9Q0Y6C4_9SAUR</name>
<evidence type="ECO:0000256" key="2">
    <source>
        <dbReference type="ARBA" id="ARBA00004613"/>
    </source>
</evidence>
<comment type="subcellular location">
    <subcellularLocation>
        <location evidence="1">Membrane</location>
        <topology evidence="1">Lipid-anchor</topology>
        <topology evidence="1">GPI-anchor</topology>
    </subcellularLocation>
    <subcellularLocation>
        <location evidence="2">Secreted</location>
    </subcellularLocation>
</comment>
<dbReference type="Gene3D" id="2.10.60.10">
    <property type="entry name" value="CD59"/>
    <property type="match status" value="1"/>
</dbReference>
<accession>A0A9Q0Y6C4</accession>
<proteinExistence type="predicted"/>
<evidence type="ECO:0000259" key="15">
    <source>
        <dbReference type="SMART" id="SM00134"/>
    </source>
</evidence>
<dbReference type="PANTHER" id="PTHR10036:SF24">
    <property type="entry name" value="CD59 GLYCOPROTEIN"/>
    <property type="match status" value="1"/>
</dbReference>
<evidence type="ECO:0000256" key="7">
    <source>
        <dbReference type="ARBA" id="ARBA00023136"/>
    </source>
</evidence>
<feature type="chain" id="PRO_5040131742" description="MAC-inhibitory protein" evidence="14">
    <location>
        <begin position="25"/>
        <end position="118"/>
    </location>
</feature>
<keyword evidence="17" id="KW-1185">Reference proteome</keyword>
<evidence type="ECO:0000256" key="4">
    <source>
        <dbReference type="ARBA" id="ARBA00022525"/>
    </source>
</evidence>
<evidence type="ECO:0000256" key="13">
    <source>
        <dbReference type="ARBA" id="ARBA00031867"/>
    </source>
</evidence>
<evidence type="ECO:0000256" key="5">
    <source>
        <dbReference type="ARBA" id="ARBA00022622"/>
    </source>
</evidence>
<reference evidence="16" key="1">
    <citation type="journal article" date="2023" name="DNA Res.">
        <title>Chromosome-level genome assembly of Phrynocephalus forsythii using third-generation DNA sequencing and Hi-C analysis.</title>
        <authorList>
            <person name="Qi Y."/>
            <person name="Zhao W."/>
            <person name="Zhao Y."/>
            <person name="Niu C."/>
            <person name="Cao S."/>
            <person name="Zhang Y."/>
        </authorList>
    </citation>
    <scope>NUCLEOTIDE SEQUENCE</scope>
    <source>
        <tissue evidence="16">Muscle</tissue>
    </source>
</reference>
<dbReference type="Proteomes" id="UP001142489">
    <property type="component" value="Unassembled WGS sequence"/>
</dbReference>
<dbReference type="EMBL" id="JAPFRF010000001">
    <property type="protein sequence ID" value="KAJ7344603.1"/>
    <property type="molecule type" value="Genomic_DNA"/>
</dbReference>
<dbReference type="Pfam" id="PF25152">
    <property type="entry name" value="CD59"/>
    <property type="match status" value="1"/>
</dbReference>
<keyword evidence="10" id="KW-0449">Lipoprotein</keyword>
<keyword evidence="9" id="KW-0325">Glycoprotein</keyword>
<dbReference type="InterPro" id="IPR056949">
    <property type="entry name" value="CD59"/>
</dbReference>
<evidence type="ECO:0000256" key="3">
    <source>
        <dbReference type="ARBA" id="ARBA00011481"/>
    </source>
</evidence>
<sequence length="118" mass="12824">MKCFLAIALITVCLLALFCSSGSALKCYTCSSFPCNANKTCSPDQDACMKVDLVSRIERTCWKYSDCDVDIVAKYYATENLKLSCCQKDLCNGSPMIGGSKLVLGLASLLAVFQMLSF</sequence>
<protein>
    <recommendedName>
        <fullName evidence="12">MAC-inhibitory protein</fullName>
    </recommendedName>
    <alternativeName>
        <fullName evidence="13">Membrane attack complex inhibition factor</fullName>
    </alternativeName>
    <alternativeName>
        <fullName evidence="11">Protectin</fullName>
    </alternativeName>
</protein>
<dbReference type="InterPro" id="IPR045860">
    <property type="entry name" value="Snake_toxin-like_sf"/>
</dbReference>
<dbReference type="OrthoDB" id="10011411at2759"/>
<dbReference type="SMART" id="SM00134">
    <property type="entry name" value="LU"/>
    <property type="match status" value="1"/>
</dbReference>
<evidence type="ECO:0000256" key="6">
    <source>
        <dbReference type="ARBA" id="ARBA00022729"/>
    </source>
</evidence>
<evidence type="ECO:0000256" key="10">
    <source>
        <dbReference type="ARBA" id="ARBA00023288"/>
    </source>
</evidence>
<keyword evidence="8" id="KW-1015">Disulfide bond</keyword>
<dbReference type="CDD" id="cd23554">
    <property type="entry name" value="TFP_LU_ECD_CD59"/>
    <property type="match status" value="1"/>
</dbReference>
<dbReference type="SUPFAM" id="SSF57302">
    <property type="entry name" value="Snake toxin-like"/>
    <property type="match status" value="1"/>
</dbReference>
<gene>
    <name evidence="16" type="ORF">JRQ81_000553</name>
</gene>
<feature type="signal peptide" evidence="14">
    <location>
        <begin position="1"/>
        <end position="24"/>
    </location>
</feature>
<dbReference type="GO" id="GO:0098552">
    <property type="term" value="C:side of membrane"/>
    <property type="evidence" value="ECO:0007669"/>
    <property type="project" value="UniProtKB-KW"/>
</dbReference>
<feature type="domain" description="UPAR/Ly6" evidence="15">
    <location>
        <begin position="25"/>
        <end position="105"/>
    </location>
</feature>
<keyword evidence="7" id="KW-0472">Membrane</keyword>
<comment type="caution">
    <text evidence="16">The sequence shown here is derived from an EMBL/GenBank/DDBJ whole genome shotgun (WGS) entry which is preliminary data.</text>
</comment>